<feature type="domain" description="HTH tetR-type" evidence="5">
    <location>
        <begin position="2"/>
        <end position="62"/>
    </location>
</feature>
<keyword evidence="3" id="KW-0804">Transcription</keyword>
<dbReference type="InterPro" id="IPR001647">
    <property type="entry name" value="HTH_TetR"/>
</dbReference>
<comment type="caution">
    <text evidence="6">The sequence shown here is derived from an EMBL/GenBank/DDBJ whole genome shotgun (WGS) entry which is preliminary data.</text>
</comment>
<organism evidence="6 7">
    <name type="scientific">Roseibium aggregatum</name>
    <dbReference type="NCBI Taxonomy" id="187304"/>
    <lineage>
        <taxon>Bacteria</taxon>
        <taxon>Pseudomonadati</taxon>
        <taxon>Pseudomonadota</taxon>
        <taxon>Alphaproteobacteria</taxon>
        <taxon>Hyphomicrobiales</taxon>
        <taxon>Stappiaceae</taxon>
        <taxon>Roseibium</taxon>
    </lineage>
</organism>
<dbReference type="PROSITE" id="PS50977">
    <property type="entry name" value="HTH_TETR_2"/>
    <property type="match status" value="1"/>
</dbReference>
<accession>A0A939EEX2</accession>
<name>A0A939EEX2_9HYPH</name>
<dbReference type="PANTHER" id="PTHR47506:SF1">
    <property type="entry name" value="HTH-TYPE TRANSCRIPTIONAL REGULATOR YJDC"/>
    <property type="match status" value="1"/>
</dbReference>
<dbReference type="Pfam" id="PF00440">
    <property type="entry name" value="TetR_N"/>
    <property type="match status" value="1"/>
</dbReference>
<sequence length="190" mass="21237">MQSRRDELVETALRLFYMHGFNATGIDKILAEAGVAKMTLYKHFRSKDELILAVLNRRDEQFRNWLMSEMEKASQDPRERLLAMFDALETWFQGKAFKSLGFNGCAFINAASEFGDQLHPIHRTCAEHKQRIVEYLERLCAEAGAEDPAALAEQLALLKEGAIATAHVRGMPEAAKAAKSIAEGLLPTGN</sequence>
<dbReference type="Gene3D" id="1.10.357.10">
    <property type="entry name" value="Tetracycline Repressor, domain 2"/>
    <property type="match status" value="1"/>
</dbReference>
<dbReference type="GO" id="GO:0003677">
    <property type="term" value="F:DNA binding"/>
    <property type="evidence" value="ECO:0007669"/>
    <property type="project" value="UniProtKB-UniRule"/>
</dbReference>
<dbReference type="EMBL" id="JAEKJZ010000003">
    <property type="protein sequence ID" value="MBN9671987.1"/>
    <property type="molecule type" value="Genomic_DNA"/>
</dbReference>
<proteinExistence type="predicted"/>
<dbReference type="AlphaFoldDB" id="A0A939EEX2"/>
<dbReference type="InterPro" id="IPR011075">
    <property type="entry name" value="TetR_C"/>
</dbReference>
<dbReference type="InterPro" id="IPR036271">
    <property type="entry name" value="Tet_transcr_reg_TetR-rel_C_sf"/>
</dbReference>
<dbReference type="Pfam" id="PF16925">
    <property type="entry name" value="TetR_C_13"/>
    <property type="match status" value="1"/>
</dbReference>
<dbReference type="SUPFAM" id="SSF46689">
    <property type="entry name" value="Homeodomain-like"/>
    <property type="match status" value="1"/>
</dbReference>
<evidence type="ECO:0000313" key="6">
    <source>
        <dbReference type="EMBL" id="MBN9671987.1"/>
    </source>
</evidence>
<evidence type="ECO:0000313" key="7">
    <source>
        <dbReference type="Proteomes" id="UP000664096"/>
    </source>
</evidence>
<keyword evidence="1" id="KW-0805">Transcription regulation</keyword>
<evidence type="ECO:0000259" key="5">
    <source>
        <dbReference type="PROSITE" id="PS50977"/>
    </source>
</evidence>
<dbReference type="InterPro" id="IPR009057">
    <property type="entry name" value="Homeodomain-like_sf"/>
</dbReference>
<gene>
    <name evidence="6" type="ORF">JF539_16670</name>
</gene>
<dbReference type="Proteomes" id="UP000664096">
    <property type="component" value="Unassembled WGS sequence"/>
</dbReference>
<dbReference type="SUPFAM" id="SSF48498">
    <property type="entry name" value="Tetracyclin repressor-like, C-terminal domain"/>
    <property type="match status" value="1"/>
</dbReference>
<keyword evidence="2 4" id="KW-0238">DNA-binding</keyword>
<reference evidence="6" key="1">
    <citation type="submission" date="2020-12" db="EMBL/GenBank/DDBJ databases">
        <title>Oil enriched cultivation method for isolating marine PHA-producing bacteria.</title>
        <authorList>
            <person name="Zheng W."/>
            <person name="Yu S."/>
            <person name="Huang Y."/>
        </authorList>
    </citation>
    <scope>NUCLEOTIDE SEQUENCE</scope>
    <source>
        <strain evidence="6">SY-2-12</strain>
    </source>
</reference>
<feature type="DNA-binding region" description="H-T-H motif" evidence="4">
    <location>
        <begin position="25"/>
        <end position="44"/>
    </location>
</feature>
<evidence type="ECO:0000256" key="1">
    <source>
        <dbReference type="ARBA" id="ARBA00023015"/>
    </source>
</evidence>
<dbReference type="PRINTS" id="PR00455">
    <property type="entry name" value="HTHTETR"/>
</dbReference>
<dbReference type="RefSeq" id="WP_207141829.1">
    <property type="nucleotide sequence ID" value="NZ_JAEKJZ010000003.1"/>
</dbReference>
<dbReference type="PANTHER" id="PTHR47506">
    <property type="entry name" value="TRANSCRIPTIONAL REGULATORY PROTEIN"/>
    <property type="match status" value="1"/>
</dbReference>
<protein>
    <submittedName>
        <fullName evidence="6">TetR/AcrR family transcriptional regulator</fullName>
    </submittedName>
</protein>
<evidence type="ECO:0000256" key="3">
    <source>
        <dbReference type="ARBA" id="ARBA00023163"/>
    </source>
</evidence>
<evidence type="ECO:0000256" key="4">
    <source>
        <dbReference type="PROSITE-ProRule" id="PRU00335"/>
    </source>
</evidence>
<evidence type="ECO:0000256" key="2">
    <source>
        <dbReference type="ARBA" id="ARBA00023125"/>
    </source>
</evidence>